<dbReference type="GO" id="GO:0016531">
    <property type="term" value="F:copper chaperone activity"/>
    <property type="evidence" value="ECO:0007669"/>
    <property type="project" value="InterPro"/>
</dbReference>
<keyword evidence="4 8" id="KW-0186">Copper</keyword>
<evidence type="ECO:0000256" key="1">
    <source>
        <dbReference type="ARBA" id="ARBA00004569"/>
    </source>
</evidence>
<dbReference type="EMBL" id="AP029264">
    <property type="protein sequence ID" value="BFF93158.1"/>
    <property type="molecule type" value="Genomic_DNA"/>
</dbReference>
<dbReference type="Proteomes" id="UP001500889">
    <property type="component" value="Chromosome U"/>
</dbReference>
<feature type="binding site" evidence="8">
    <location>
        <position position="48"/>
    </location>
    <ligand>
        <name>Cu cation</name>
        <dbReference type="ChEBI" id="CHEBI:23378"/>
    </ligand>
</feature>
<evidence type="ECO:0000256" key="5">
    <source>
        <dbReference type="ARBA" id="ARBA00023128"/>
    </source>
</evidence>
<evidence type="ECO:0000256" key="3">
    <source>
        <dbReference type="ARBA" id="ARBA00022723"/>
    </source>
</evidence>
<dbReference type="PROSITE" id="PS51808">
    <property type="entry name" value="CHCH"/>
    <property type="match status" value="1"/>
</dbReference>
<keyword evidence="10" id="KW-1185">Reference proteome</keyword>
<reference evidence="9 10" key="1">
    <citation type="submission" date="2024-02" db="EMBL/GenBank/DDBJ databases">
        <title>A chromosome-level genome assembly of Drosophila madeirensis, a fruit fly species endemic to Madeira island.</title>
        <authorList>
            <person name="Tomihara K."/>
            <person name="Llopart A."/>
            <person name="Yamamoto D."/>
        </authorList>
    </citation>
    <scope>NUCLEOTIDE SEQUENCE [LARGE SCALE GENOMIC DNA]</scope>
    <source>
        <strain evidence="9 10">RF1</strain>
    </source>
</reference>
<keyword evidence="5" id="KW-0496">Mitochondrion</keyword>
<evidence type="ECO:0000256" key="4">
    <source>
        <dbReference type="ARBA" id="ARBA00023008"/>
    </source>
</evidence>
<gene>
    <name evidence="9" type="ORF">DMAD_11057</name>
</gene>
<dbReference type="Pfam" id="PF05051">
    <property type="entry name" value="COX17"/>
    <property type="match status" value="1"/>
</dbReference>
<evidence type="ECO:0000313" key="9">
    <source>
        <dbReference type="EMBL" id="BFF93158.1"/>
    </source>
</evidence>
<name>A0AAU9FBW5_DROMD</name>
<feature type="binding site" evidence="8">
    <location>
        <position position="49"/>
    </location>
    <ligand>
        <name>Cu cation</name>
        <dbReference type="ChEBI" id="CHEBI:23378"/>
    </ligand>
</feature>
<dbReference type="SUPFAM" id="SSF47072">
    <property type="entry name" value="Cysteine alpha-hairpin motif"/>
    <property type="match status" value="1"/>
</dbReference>
<dbReference type="Gene3D" id="1.10.287.1130">
    <property type="entry name" value="CytochromE C oxidase copper chaperone"/>
    <property type="match status" value="1"/>
</dbReference>
<keyword evidence="6" id="KW-1015">Disulfide bond</keyword>
<keyword evidence="3 8" id="KW-0479">Metal-binding</keyword>
<dbReference type="AlphaFoldDB" id="A0AAU9FBW5"/>
<protein>
    <submittedName>
        <fullName evidence="9">Cytochrome c oxidase copper chaperone-like</fullName>
    </submittedName>
</protein>
<evidence type="ECO:0000256" key="2">
    <source>
        <dbReference type="ARBA" id="ARBA00009241"/>
    </source>
</evidence>
<evidence type="ECO:0000256" key="6">
    <source>
        <dbReference type="ARBA" id="ARBA00023157"/>
    </source>
</evidence>
<comment type="subcellular location">
    <subcellularLocation>
        <location evidence="1">Mitochondrion intermembrane space</location>
    </subcellularLocation>
</comment>
<dbReference type="GO" id="GO:0005758">
    <property type="term" value="C:mitochondrial intermembrane space"/>
    <property type="evidence" value="ECO:0007669"/>
    <property type="project" value="UniProtKB-SubCell"/>
</dbReference>
<dbReference type="InterPro" id="IPR009069">
    <property type="entry name" value="Cys_alpha_HP_mot_SF"/>
</dbReference>
<organism evidence="9 10">
    <name type="scientific">Drosophila madeirensis</name>
    <name type="common">Fruit fly</name>
    <dbReference type="NCBI Taxonomy" id="30013"/>
    <lineage>
        <taxon>Eukaryota</taxon>
        <taxon>Metazoa</taxon>
        <taxon>Ecdysozoa</taxon>
        <taxon>Arthropoda</taxon>
        <taxon>Hexapoda</taxon>
        <taxon>Insecta</taxon>
        <taxon>Pterygota</taxon>
        <taxon>Neoptera</taxon>
        <taxon>Endopterygota</taxon>
        <taxon>Diptera</taxon>
        <taxon>Brachycera</taxon>
        <taxon>Muscomorpha</taxon>
        <taxon>Ephydroidea</taxon>
        <taxon>Drosophilidae</taxon>
        <taxon>Drosophila</taxon>
        <taxon>Sophophora</taxon>
    </lineage>
</organism>
<evidence type="ECO:0000256" key="7">
    <source>
        <dbReference type="ARBA" id="ARBA00023186"/>
    </source>
</evidence>
<evidence type="ECO:0000313" key="10">
    <source>
        <dbReference type="Proteomes" id="UP001500889"/>
    </source>
</evidence>
<comment type="similarity">
    <text evidence="2">Belongs to the COX17 family.</text>
</comment>
<evidence type="ECO:0000256" key="8">
    <source>
        <dbReference type="PIRSR" id="PIRSR607745-1"/>
    </source>
</evidence>
<dbReference type="GO" id="GO:0033617">
    <property type="term" value="P:mitochondrial respiratory chain complex IV assembly"/>
    <property type="evidence" value="ECO:0007669"/>
    <property type="project" value="TreeGrafter"/>
</dbReference>
<dbReference type="PANTHER" id="PTHR16719">
    <property type="entry name" value="CYTOCHROME C OXIDASE COPPER CHAPERONE"/>
    <property type="match status" value="1"/>
</dbReference>
<accession>A0AAU9FBW5</accession>
<proteinExistence type="inferred from homology"/>
<sequence length="88" mass="9206">MGSSLSNQFQAPPAAASEPIAAGIVAAEPITEETVATAGDTNPKWSPCCACPESKQARDQCIVEHGEEHCMGVIDAYKKCMQEAGLNI</sequence>
<dbReference type="PANTHER" id="PTHR16719:SF0">
    <property type="entry name" value="CYTOCHROME C OXIDASE COPPER CHAPERONE"/>
    <property type="match status" value="1"/>
</dbReference>
<dbReference type="InterPro" id="IPR007745">
    <property type="entry name" value="Cyt_c_oxidase_Cu-chaperone"/>
</dbReference>
<keyword evidence="7" id="KW-0143">Chaperone</keyword>
<dbReference type="GO" id="GO:0005507">
    <property type="term" value="F:copper ion binding"/>
    <property type="evidence" value="ECO:0007669"/>
    <property type="project" value="InterPro"/>
</dbReference>